<dbReference type="InterPro" id="IPR005495">
    <property type="entry name" value="LptG/LptF_permease"/>
</dbReference>
<dbReference type="GO" id="GO:0043190">
    <property type="term" value="C:ATP-binding cassette (ABC) transporter complex"/>
    <property type="evidence" value="ECO:0007669"/>
    <property type="project" value="TreeGrafter"/>
</dbReference>
<dbReference type="EMBL" id="CP038231">
    <property type="protein sequence ID" value="QDH12878.1"/>
    <property type="molecule type" value="Genomic_DNA"/>
</dbReference>
<evidence type="ECO:0000256" key="2">
    <source>
        <dbReference type="ARBA" id="ARBA00022475"/>
    </source>
</evidence>
<keyword evidence="9" id="KW-1185">Reference proteome</keyword>
<reference evidence="8 9" key="1">
    <citation type="submission" date="2019-03" db="EMBL/GenBank/DDBJ databases">
        <title>The complete genome sequence of Swingsia_sp. F3b2 LMG30590(T).</title>
        <authorList>
            <person name="Chua K.-O."/>
            <person name="Chan K.-G."/>
            <person name="See-Too W.-S."/>
        </authorList>
    </citation>
    <scope>NUCLEOTIDE SEQUENCE [LARGE SCALE GENOMIC DNA]</scope>
    <source>
        <strain evidence="8 9">F3b2</strain>
    </source>
</reference>
<gene>
    <name evidence="8" type="ORF">E3E12_00145</name>
</gene>
<feature type="region of interest" description="Disordered" evidence="6">
    <location>
        <begin position="382"/>
        <end position="402"/>
    </location>
</feature>
<comment type="subcellular location">
    <subcellularLocation>
        <location evidence="1">Cell membrane</location>
        <topology evidence="1">Multi-pass membrane protein</topology>
    </subcellularLocation>
</comment>
<dbReference type="KEGG" id="swf:E3E12_00145"/>
<evidence type="ECO:0000256" key="3">
    <source>
        <dbReference type="ARBA" id="ARBA00022692"/>
    </source>
</evidence>
<keyword evidence="5 7" id="KW-0472">Membrane</keyword>
<dbReference type="OrthoDB" id="7057792at2"/>
<evidence type="ECO:0000256" key="6">
    <source>
        <dbReference type="SAM" id="MobiDB-lite"/>
    </source>
</evidence>
<accession>A0A4Y6U8I1</accession>
<organism evidence="8 9">
    <name type="scientific">Formicincola oecophyllae</name>
    <dbReference type="NCBI Taxonomy" id="2558361"/>
    <lineage>
        <taxon>Bacteria</taxon>
        <taxon>Pseudomonadati</taxon>
        <taxon>Pseudomonadota</taxon>
        <taxon>Alphaproteobacteria</taxon>
        <taxon>Acetobacterales</taxon>
        <taxon>Acetobacteraceae</taxon>
        <taxon>Formicincola</taxon>
    </lineage>
</organism>
<evidence type="ECO:0000256" key="7">
    <source>
        <dbReference type="SAM" id="Phobius"/>
    </source>
</evidence>
<evidence type="ECO:0000313" key="9">
    <source>
        <dbReference type="Proteomes" id="UP000318709"/>
    </source>
</evidence>
<evidence type="ECO:0000313" key="8">
    <source>
        <dbReference type="EMBL" id="QDH12878.1"/>
    </source>
</evidence>
<feature type="transmembrane region" description="Helical" evidence="7">
    <location>
        <begin position="326"/>
        <end position="346"/>
    </location>
</feature>
<dbReference type="Pfam" id="PF03739">
    <property type="entry name" value="LptF_LptG"/>
    <property type="match status" value="1"/>
</dbReference>
<dbReference type="AlphaFoldDB" id="A0A4Y6U8I1"/>
<evidence type="ECO:0000256" key="5">
    <source>
        <dbReference type="ARBA" id="ARBA00023136"/>
    </source>
</evidence>
<feature type="transmembrane region" description="Helical" evidence="7">
    <location>
        <begin position="103"/>
        <end position="125"/>
    </location>
</feature>
<dbReference type="PANTHER" id="PTHR33529:SF6">
    <property type="entry name" value="YJGP_YJGQ FAMILY PERMEASE"/>
    <property type="match status" value="1"/>
</dbReference>
<keyword evidence="2" id="KW-1003">Cell membrane</keyword>
<dbReference type="PANTHER" id="PTHR33529">
    <property type="entry name" value="SLR0882 PROTEIN-RELATED"/>
    <property type="match status" value="1"/>
</dbReference>
<keyword evidence="3 7" id="KW-0812">Transmembrane</keyword>
<proteinExistence type="predicted"/>
<dbReference type="RefSeq" id="WP_141442520.1">
    <property type="nucleotide sequence ID" value="NZ_CP038231.1"/>
</dbReference>
<dbReference type="GO" id="GO:0015920">
    <property type="term" value="P:lipopolysaccharide transport"/>
    <property type="evidence" value="ECO:0007669"/>
    <property type="project" value="TreeGrafter"/>
</dbReference>
<protein>
    <submittedName>
        <fullName evidence="8">YjgP/YjgQ family permease</fullName>
    </submittedName>
</protein>
<name>A0A4Y6U8I1_9PROT</name>
<keyword evidence="4 7" id="KW-1133">Transmembrane helix</keyword>
<sequence>MFRRLPTLDRYLLHQMLPPFFVALGTMMVALLLERLLVLFNHLASSGSSLGTLLTLLADLMPHYMGLAVPAALCIGVFITIHRMSEHNELDALRAGHVSLLRVTLPFAAFGVVLGLLSVMLYGYLQPLARYNYRQGFYLARHTGWAPHLQSGMMAVTSRTSVLTADEVGPGGSDLKRVFIREIKNGELHITTAPRGLLTISEQKRATELDLWDGYTMMAKHPDVPGTPVTMTHFDHITRIIERGPTSYSYRHRGRDERELTLLELVSALNAAKDIKGADGDNITLTTLRAEFNFRLARAFIIPFLPLLTVALAVGQKRRRALGQQVALAVVLVGFNELQLFGNGLAQDGNLPVWLALWVPDGLFAAGCVGVLLWKAETFSRGGRRKATPGPAKALPAGGAQP</sequence>
<feature type="transmembrane region" description="Helical" evidence="7">
    <location>
        <begin position="20"/>
        <end position="44"/>
    </location>
</feature>
<dbReference type="Proteomes" id="UP000318709">
    <property type="component" value="Chromosome"/>
</dbReference>
<feature type="transmembrane region" description="Helical" evidence="7">
    <location>
        <begin position="296"/>
        <end position="314"/>
    </location>
</feature>
<evidence type="ECO:0000256" key="4">
    <source>
        <dbReference type="ARBA" id="ARBA00022989"/>
    </source>
</evidence>
<evidence type="ECO:0000256" key="1">
    <source>
        <dbReference type="ARBA" id="ARBA00004651"/>
    </source>
</evidence>
<feature type="transmembrane region" description="Helical" evidence="7">
    <location>
        <begin position="352"/>
        <end position="374"/>
    </location>
</feature>
<feature type="transmembrane region" description="Helical" evidence="7">
    <location>
        <begin position="64"/>
        <end position="82"/>
    </location>
</feature>
<feature type="compositionally biased region" description="Low complexity" evidence="6">
    <location>
        <begin position="388"/>
        <end position="402"/>
    </location>
</feature>